<dbReference type="Proteomes" id="UP000504638">
    <property type="component" value="Unplaced"/>
</dbReference>
<proteinExistence type="inferred from homology"/>
<evidence type="ECO:0000256" key="2">
    <source>
        <dbReference type="ARBA" id="ARBA00004477"/>
    </source>
</evidence>
<gene>
    <name evidence="11 13" type="ORF">P152DRAFT_461911</name>
</gene>
<feature type="transmembrane region" description="Helical" evidence="9">
    <location>
        <begin position="446"/>
        <end position="465"/>
    </location>
</feature>
<reference evidence="13" key="3">
    <citation type="submission" date="2025-04" db="UniProtKB">
        <authorList>
            <consortium name="RefSeq"/>
        </authorList>
    </citation>
    <scope>IDENTIFICATION</scope>
    <source>
        <strain evidence="13">CBS 781.70</strain>
    </source>
</reference>
<reference evidence="13" key="2">
    <citation type="submission" date="2020-04" db="EMBL/GenBank/DDBJ databases">
        <authorList>
            <consortium name="NCBI Genome Project"/>
        </authorList>
    </citation>
    <scope>NUCLEOTIDE SEQUENCE</scope>
    <source>
        <strain evidence="13">CBS 781.70</strain>
    </source>
</reference>
<feature type="transmembrane region" description="Helical" evidence="9">
    <location>
        <begin position="477"/>
        <end position="499"/>
    </location>
</feature>
<feature type="transmembrane region" description="Helical" evidence="9">
    <location>
        <begin position="378"/>
        <end position="398"/>
    </location>
</feature>
<evidence type="ECO:0000256" key="6">
    <source>
        <dbReference type="ARBA" id="ARBA00022989"/>
    </source>
</evidence>
<dbReference type="GeneID" id="54420798"/>
<feature type="region of interest" description="Disordered" evidence="8">
    <location>
        <begin position="1"/>
        <end position="162"/>
    </location>
</feature>
<dbReference type="OrthoDB" id="18894at2759"/>
<feature type="transmembrane region" description="Helical" evidence="9">
    <location>
        <begin position="505"/>
        <end position="524"/>
    </location>
</feature>
<reference evidence="11 13" key="1">
    <citation type="submission" date="2020-01" db="EMBL/GenBank/DDBJ databases">
        <authorList>
            <consortium name="DOE Joint Genome Institute"/>
            <person name="Haridas S."/>
            <person name="Albert R."/>
            <person name="Binder M."/>
            <person name="Bloem J."/>
            <person name="Labutti K."/>
            <person name="Salamov A."/>
            <person name="Andreopoulos B."/>
            <person name="Baker S.E."/>
            <person name="Barry K."/>
            <person name="Bills G."/>
            <person name="Bluhm B.H."/>
            <person name="Cannon C."/>
            <person name="Castanera R."/>
            <person name="Culley D.E."/>
            <person name="Daum C."/>
            <person name="Ezra D."/>
            <person name="Gonzalez J.B."/>
            <person name="Henrissat B."/>
            <person name="Kuo A."/>
            <person name="Liang C."/>
            <person name="Lipzen A."/>
            <person name="Lutzoni F."/>
            <person name="Magnuson J."/>
            <person name="Mondo S."/>
            <person name="Nolan M."/>
            <person name="Ohm R."/>
            <person name="Pangilinan J."/>
            <person name="Park H.-J."/>
            <person name="Ramirez L."/>
            <person name="Alfaro M."/>
            <person name="Sun H."/>
            <person name="Tritt A."/>
            <person name="Yoshinaga Y."/>
            <person name="Zwiers L.-H."/>
            <person name="Turgeon B.G."/>
            <person name="Goodwin S.B."/>
            <person name="Spatafora J.W."/>
            <person name="Crous P.W."/>
            <person name="Grigoriev I.V."/>
        </authorList>
    </citation>
    <scope>NUCLEOTIDE SEQUENCE</scope>
    <source>
        <strain evidence="11 13">CBS 781.70</strain>
    </source>
</reference>
<organism evidence="11">
    <name type="scientific">Eremomyces bilateralis CBS 781.70</name>
    <dbReference type="NCBI Taxonomy" id="1392243"/>
    <lineage>
        <taxon>Eukaryota</taxon>
        <taxon>Fungi</taxon>
        <taxon>Dikarya</taxon>
        <taxon>Ascomycota</taxon>
        <taxon>Pezizomycotina</taxon>
        <taxon>Dothideomycetes</taxon>
        <taxon>Dothideomycetes incertae sedis</taxon>
        <taxon>Eremomycetales</taxon>
        <taxon>Eremomycetaceae</taxon>
        <taxon>Eremomyces</taxon>
    </lineage>
</organism>
<dbReference type="EMBL" id="ML975176">
    <property type="protein sequence ID" value="KAF1809050.1"/>
    <property type="molecule type" value="Genomic_DNA"/>
</dbReference>
<dbReference type="AlphaFoldDB" id="A0A6G1FTI5"/>
<evidence type="ECO:0000256" key="1">
    <source>
        <dbReference type="ARBA" id="ARBA00003420"/>
    </source>
</evidence>
<dbReference type="InterPro" id="IPR050186">
    <property type="entry name" value="TPT_transporter"/>
</dbReference>
<protein>
    <submittedName>
        <fullName evidence="11 13">TPT-domain-containing protein</fullName>
    </submittedName>
</protein>
<feature type="transmembrane region" description="Helical" evidence="9">
    <location>
        <begin position="178"/>
        <end position="198"/>
    </location>
</feature>
<evidence type="ECO:0000256" key="5">
    <source>
        <dbReference type="ARBA" id="ARBA00022692"/>
    </source>
</evidence>
<sequence>MAIPTPSHYNNRSSVSPKPTKSPPPSALLHKRDDIRQSRSTSKYPVEPTVTATSSATTDSRPHHRPRSIRPAGDLEADNRRHGGLDASVGSESSGMTARSSEDFEMDGIDDLDDDRLEDDEETGLTGKDKRRRRERKATKTRLDERVAGGSGGGRWNNDPGEEDQRELIKSAAFWRNIAYNGTLIGLWYIFSISISVYNKWMFSEKGHSADGDEETTKSLAHRLRDDPRIFPFPLFTTCLHMVVQFILAGTVLWIFPRFRPRHDSINAHTRTEGDEPEDMYDPKKPVMTKWFYLTRVGPCGAATSFDIGLGNMSMRFISLTFYTMCKSSVLGFVLLFAFIFRLEKPSWQLIMIILAMTIGVIMMVAGETEFNPLGFTLVMSAAASSGFRWSLTQILLLRHPATSNPFSSIFALAPIMFITIFALAVPVEGLFALGGGLAHLMSLKGTVFGVLALLFPGCLAFCMTASEFALLQRTSVVTLSIAGIFKEVVTISAASIVFDDQLTPINISGLVLTIATIAAYNYIKYRKMQAEADSEGIDRALGGPDISSDEDESNGPNGGIPFESESLLPSSSKSSKGRTGDLRGNSLMGPPPLNLVDDQVGDSPARKGPPKRPEDLE</sequence>
<evidence type="ECO:0000256" key="4">
    <source>
        <dbReference type="ARBA" id="ARBA00011182"/>
    </source>
</evidence>
<evidence type="ECO:0000256" key="7">
    <source>
        <dbReference type="ARBA" id="ARBA00023136"/>
    </source>
</evidence>
<keyword evidence="6 9" id="KW-1133">Transmembrane helix</keyword>
<feature type="transmembrane region" description="Helical" evidence="9">
    <location>
        <begin position="233"/>
        <end position="256"/>
    </location>
</feature>
<name>A0A6G1FTI5_9PEZI</name>
<evidence type="ECO:0000259" key="10">
    <source>
        <dbReference type="Pfam" id="PF03151"/>
    </source>
</evidence>
<feature type="compositionally biased region" description="Low complexity" evidence="8">
    <location>
        <begin position="49"/>
        <end position="58"/>
    </location>
</feature>
<accession>A0A6G1FTI5</accession>
<feature type="compositionally biased region" description="Low complexity" evidence="8">
    <location>
        <begin position="564"/>
        <end position="575"/>
    </location>
</feature>
<comment type="similarity">
    <text evidence="3">Belongs to the TPT transporter family. SLC35D subfamily.</text>
</comment>
<evidence type="ECO:0000313" key="12">
    <source>
        <dbReference type="Proteomes" id="UP000504638"/>
    </source>
</evidence>
<keyword evidence="7 9" id="KW-0472">Membrane</keyword>
<feature type="transmembrane region" description="Helical" evidence="9">
    <location>
        <begin position="410"/>
        <end position="434"/>
    </location>
</feature>
<feature type="domain" description="Sugar phosphate transporter" evidence="10">
    <location>
        <begin position="230"/>
        <end position="522"/>
    </location>
</feature>
<feature type="region of interest" description="Disordered" evidence="8">
    <location>
        <begin position="538"/>
        <end position="618"/>
    </location>
</feature>
<feature type="compositionally biased region" description="Basic residues" evidence="8">
    <location>
        <begin position="129"/>
        <end position="140"/>
    </location>
</feature>
<evidence type="ECO:0000313" key="13">
    <source>
        <dbReference type="RefSeq" id="XP_033530681.1"/>
    </source>
</evidence>
<dbReference type="GO" id="GO:0005789">
    <property type="term" value="C:endoplasmic reticulum membrane"/>
    <property type="evidence" value="ECO:0007669"/>
    <property type="project" value="UniProtKB-SubCell"/>
</dbReference>
<comment type="subunit">
    <text evidence="4">Homooligomer.</text>
</comment>
<feature type="transmembrane region" description="Helical" evidence="9">
    <location>
        <begin position="348"/>
        <end position="366"/>
    </location>
</feature>
<evidence type="ECO:0000256" key="3">
    <source>
        <dbReference type="ARBA" id="ARBA00010425"/>
    </source>
</evidence>
<feature type="compositionally biased region" description="Polar residues" evidence="8">
    <location>
        <begin position="90"/>
        <end position="99"/>
    </location>
</feature>
<evidence type="ECO:0000256" key="8">
    <source>
        <dbReference type="SAM" id="MobiDB-lite"/>
    </source>
</evidence>
<dbReference type="PANTHER" id="PTHR11132">
    <property type="entry name" value="SOLUTE CARRIER FAMILY 35"/>
    <property type="match status" value="1"/>
</dbReference>
<evidence type="ECO:0000313" key="11">
    <source>
        <dbReference type="EMBL" id="KAF1809050.1"/>
    </source>
</evidence>
<comment type="function">
    <text evidence="1">Involved in the import of GDP-mannose from the cytoplasm into the Golgi lumen.</text>
</comment>
<keyword evidence="12" id="KW-1185">Reference proteome</keyword>
<feature type="transmembrane region" description="Helical" evidence="9">
    <location>
        <begin position="317"/>
        <end position="341"/>
    </location>
</feature>
<evidence type="ECO:0000256" key="9">
    <source>
        <dbReference type="SAM" id="Phobius"/>
    </source>
</evidence>
<dbReference type="InterPro" id="IPR004853">
    <property type="entry name" value="Sugar_P_trans_dom"/>
</dbReference>
<feature type="compositionally biased region" description="Acidic residues" evidence="8">
    <location>
        <begin position="103"/>
        <end position="123"/>
    </location>
</feature>
<dbReference type="RefSeq" id="XP_033530681.1">
    <property type="nucleotide sequence ID" value="XM_033680228.1"/>
</dbReference>
<comment type="subcellular location">
    <subcellularLocation>
        <location evidence="2">Endoplasmic reticulum membrane</location>
        <topology evidence="2">Multi-pass membrane protein</topology>
    </subcellularLocation>
</comment>
<keyword evidence="5 9" id="KW-0812">Transmembrane</keyword>
<dbReference type="Pfam" id="PF03151">
    <property type="entry name" value="TPT"/>
    <property type="match status" value="1"/>
</dbReference>